<feature type="signal peptide" evidence="1">
    <location>
        <begin position="1"/>
        <end position="20"/>
    </location>
</feature>
<keyword evidence="1" id="KW-0732">Signal</keyword>
<dbReference type="Ensembl" id="ENSNPET00000009215.1">
    <property type="protein sequence ID" value="ENSNPEP00000008990.1"/>
    <property type="gene ID" value="ENSNPEG00000006757.1"/>
</dbReference>
<feature type="chain" id="PRO_5034775344" evidence="1">
    <location>
        <begin position="21"/>
        <end position="108"/>
    </location>
</feature>
<dbReference type="Proteomes" id="UP000694420">
    <property type="component" value="Unplaced"/>
</dbReference>
<accession>A0A8C6Z2J0</accession>
<dbReference type="AlphaFoldDB" id="A0A8C6Z2J0"/>
<evidence type="ECO:0000313" key="3">
    <source>
        <dbReference type="Proteomes" id="UP000694420"/>
    </source>
</evidence>
<dbReference type="InterPro" id="IPR050757">
    <property type="entry name" value="Collagen_mod_GT25"/>
</dbReference>
<proteinExistence type="predicted"/>
<reference evidence="2" key="1">
    <citation type="submission" date="2025-08" db="UniProtKB">
        <authorList>
            <consortium name="Ensembl"/>
        </authorList>
    </citation>
    <scope>IDENTIFICATION</scope>
</reference>
<reference evidence="2" key="2">
    <citation type="submission" date="2025-09" db="UniProtKB">
        <authorList>
            <consortium name="Ensembl"/>
        </authorList>
    </citation>
    <scope>IDENTIFICATION</scope>
</reference>
<dbReference type="GO" id="GO:0050211">
    <property type="term" value="F:procollagen galactosyltransferase activity"/>
    <property type="evidence" value="ECO:0007669"/>
    <property type="project" value="TreeGrafter"/>
</dbReference>
<keyword evidence="3" id="KW-1185">Reference proteome</keyword>
<sequence length="108" mass="12157">MAAPGRLLLPLALLAAAARGYFPEERWSPESALRAPRVALALLARNAQHSLPAALGALERLRHPKERTALWVATDHNADNTTAVLREWLTRVQGLYHRVEWRPQLEPR</sequence>
<dbReference type="PANTHER" id="PTHR10730:SF28">
    <property type="entry name" value="PROCOLLAGEN GALACTOSYLTRANSFERASE 1"/>
    <property type="match status" value="1"/>
</dbReference>
<evidence type="ECO:0000256" key="1">
    <source>
        <dbReference type="SAM" id="SignalP"/>
    </source>
</evidence>
<dbReference type="PANTHER" id="PTHR10730">
    <property type="entry name" value="PROCOLLAGEN-LYSINE,2-OXOGLUTARATE 5-DIOXYGENASE/GLYCOSYLTRANSFERASE 25 FAMILY MEMBER"/>
    <property type="match status" value="1"/>
</dbReference>
<evidence type="ECO:0000313" key="2">
    <source>
        <dbReference type="Ensembl" id="ENSNPEP00000008990.1"/>
    </source>
</evidence>
<name>A0A8C6Z2J0_NOTPE</name>
<protein>
    <submittedName>
        <fullName evidence="2">Uncharacterized protein</fullName>
    </submittedName>
</protein>
<organism evidence="2 3">
    <name type="scientific">Nothoprocta perdicaria</name>
    <name type="common">Chilean tinamou</name>
    <name type="synonym">Crypturus perdicarius</name>
    <dbReference type="NCBI Taxonomy" id="30464"/>
    <lineage>
        <taxon>Eukaryota</taxon>
        <taxon>Metazoa</taxon>
        <taxon>Chordata</taxon>
        <taxon>Craniata</taxon>
        <taxon>Vertebrata</taxon>
        <taxon>Euteleostomi</taxon>
        <taxon>Archelosauria</taxon>
        <taxon>Archosauria</taxon>
        <taxon>Dinosauria</taxon>
        <taxon>Saurischia</taxon>
        <taxon>Theropoda</taxon>
        <taxon>Coelurosauria</taxon>
        <taxon>Aves</taxon>
        <taxon>Palaeognathae</taxon>
        <taxon>Tinamiformes</taxon>
        <taxon>Tinamidae</taxon>
        <taxon>Nothoprocta</taxon>
    </lineage>
</organism>